<keyword evidence="2" id="KW-0648">Protein biosynthesis</keyword>
<evidence type="ECO:0000259" key="3">
    <source>
        <dbReference type="PROSITE" id="PS50296"/>
    </source>
</evidence>
<dbReference type="SUPFAM" id="SSF55159">
    <property type="entry name" value="eIF1-like"/>
    <property type="match status" value="1"/>
</dbReference>
<dbReference type="PROSITE" id="PS50296">
    <property type="entry name" value="SUI1"/>
    <property type="match status" value="1"/>
</dbReference>
<dbReference type="CDD" id="cd11567">
    <property type="entry name" value="YciH_like"/>
    <property type="match status" value="1"/>
</dbReference>
<dbReference type="RefSeq" id="WP_053332059.1">
    <property type="nucleotide sequence ID" value="NZ_CCEJ010000015.1"/>
</dbReference>
<dbReference type="EMBL" id="CCEJ010000015">
    <property type="protein sequence ID" value="CDR35224.1"/>
    <property type="molecule type" value="Genomic_DNA"/>
</dbReference>
<dbReference type="InterPro" id="IPR001950">
    <property type="entry name" value="SUI1"/>
</dbReference>
<accession>A0A090E3W2</accession>
<proteinExistence type="predicted"/>
<evidence type="ECO:0000256" key="1">
    <source>
        <dbReference type="ARBA" id="ARBA00022845"/>
    </source>
</evidence>
<dbReference type="InterPro" id="IPR036877">
    <property type="entry name" value="SUI1_dom_sf"/>
</dbReference>
<dbReference type="Pfam" id="PF01253">
    <property type="entry name" value="SUI1"/>
    <property type="match status" value="1"/>
</dbReference>
<dbReference type="Gene3D" id="3.30.780.10">
    <property type="entry name" value="SUI1-like domain"/>
    <property type="match status" value="1"/>
</dbReference>
<keyword evidence="1" id="KW-0810">Translation regulation</keyword>
<dbReference type="AlphaFoldDB" id="A0A090E3W2"/>
<evidence type="ECO:0000313" key="5">
    <source>
        <dbReference type="Proteomes" id="UP000031552"/>
    </source>
</evidence>
<reference evidence="4" key="1">
    <citation type="submission" date="2013-12" db="EMBL/GenBank/DDBJ databases">
        <authorList>
            <person name="Linke B."/>
        </authorList>
    </citation>
    <scope>NUCLEOTIDE SEQUENCE [LARGE SCALE GENOMIC DNA]</scope>
    <source>
        <strain evidence="4">CRIB-18</strain>
    </source>
</reference>
<name>A0A090E3W2_9BACT</name>
<comment type="caution">
    <text evidence="4">The sequence shown here is derived from an EMBL/GenBank/DDBJ whole genome shotgun (WGS) entry which is preliminary data.</text>
</comment>
<dbReference type="STRING" id="1437425.CSEC_2418"/>
<dbReference type="eggNOG" id="COG0023">
    <property type="taxonomic scope" value="Bacteria"/>
</dbReference>
<dbReference type="GO" id="GO:0006417">
    <property type="term" value="P:regulation of translation"/>
    <property type="evidence" value="ECO:0007669"/>
    <property type="project" value="UniProtKB-KW"/>
</dbReference>
<evidence type="ECO:0000313" key="4">
    <source>
        <dbReference type="EMBL" id="CDR35224.1"/>
    </source>
</evidence>
<sequence>MPFTIDGSWVPSKPASENIKPVKVRLVKRGKSILTVILNLNKPEKELLDLASLLKKKLGSGGALKEETIEIQGDKVNEVLKLLKELGIKAS</sequence>
<dbReference type="OrthoDB" id="9792915at2"/>
<gene>
    <name evidence="4" type="ORF">CSEC_2418</name>
</gene>
<keyword evidence="5" id="KW-1185">Reference proteome</keyword>
<dbReference type="Proteomes" id="UP000031552">
    <property type="component" value="Unassembled WGS sequence"/>
</dbReference>
<dbReference type="GO" id="GO:0003743">
    <property type="term" value="F:translation initiation factor activity"/>
    <property type="evidence" value="ECO:0007669"/>
    <property type="project" value="InterPro"/>
</dbReference>
<protein>
    <submittedName>
        <fullName evidence="4">Protein translation factor</fullName>
    </submittedName>
</protein>
<reference evidence="4" key="2">
    <citation type="submission" date="2014-09" db="EMBL/GenBank/DDBJ databases">
        <title>Criblamydia sequanensis harbors a mega-plasmid encoding arsenite resistance.</title>
        <authorList>
            <person name="Bertelli C."/>
            <person name="Goesmann A."/>
            <person name="Greub G."/>
        </authorList>
    </citation>
    <scope>NUCLEOTIDE SEQUENCE [LARGE SCALE GENOMIC DNA]</scope>
    <source>
        <strain evidence="4">CRIB-18</strain>
    </source>
</reference>
<feature type="domain" description="SUI1" evidence="3">
    <location>
        <begin position="28"/>
        <end position="87"/>
    </location>
</feature>
<dbReference type="InterPro" id="IPR005872">
    <property type="entry name" value="SUI1_arc_bac"/>
</dbReference>
<evidence type="ECO:0000256" key="2">
    <source>
        <dbReference type="ARBA" id="ARBA00022917"/>
    </source>
</evidence>
<organism evidence="4 5">
    <name type="scientific">Candidatus Criblamydia sequanensis CRIB-18</name>
    <dbReference type="NCBI Taxonomy" id="1437425"/>
    <lineage>
        <taxon>Bacteria</taxon>
        <taxon>Pseudomonadati</taxon>
        <taxon>Chlamydiota</taxon>
        <taxon>Chlamydiia</taxon>
        <taxon>Parachlamydiales</taxon>
        <taxon>Candidatus Criblamydiaceae</taxon>
        <taxon>Candidatus Criblamydia</taxon>
    </lineage>
</organism>